<comment type="caution">
    <text evidence="1">The sequence shown here is derived from an EMBL/GenBank/DDBJ whole genome shotgun (WGS) entry which is preliminary data.</text>
</comment>
<evidence type="ECO:0000313" key="2">
    <source>
        <dbReference type="Proteomes" id="UP001224412"/>
    </source>
</evidence>
<proteinExistence type="predicted"/>
<dbReference type="Gene3D" id="3.10.20.30">
    <property type="match status" value="1"/>
</dbReference>
<protein>
    <submittedName>
        <fullName evidence="1">MoaD/ThiS family protein</fullName>
    </submittedName>
</protein>
<dbReference type="InterPro" id="IPR003749">
    <property type="entry name" value="ThiS/MoaD-like"/>
</dbReference>
<dbReference type="AlphaFoldDB" id="A0AAP4BT04"/>
<organism evidence="1 2">
    <name type="scientific">Corynebacterium pseudodiphtheriticum</name>
    <dbReference type="NCBI Taxonomy" id="37637"/>
    <lineage>
        <taxon>Bacteria</taxon>
        <taxon>Bacillati</taxon>
        <taxon>Actinomycetota</taxon>
        <taxon>Actinomycetes</taxon>
        <taxon>Mycobacteriales</taxon>
        <taxon>Corynebacteriaceae</taxon>
        <taxon>Corynebacterium</taxon>
    </lineage>
</organism>
<reference evidence="1" key="1">
    <citation type="submission" date="2023-05" db="EMBL/GenBank/DDBJ databases">
        <title>Metabolic capabilities are highly conserved among human nasal-associated Corynebacterium species in pangenomic analyses.</title>
        <authorList>
            <person name="Tran T.H."/>
            <person name="Roberts A.Q."/>
            <person name="Escapa I.F."/>
            <person name="Gao W."/>
            <person name="Conlan S."/>
            <person name="Kong H."/>
            <person name="Segre J.A."/>
            <person name="Kelly M.S."/>
            <person name="Lemon K.P."/>
        </authorList>
    </citation>
    <scope>NUCLEOTIDE SEQUENCE</scope>
    <source>
        <strain evidence="1">KPL2773</strain>
    </source>
</reference>
<dbReference type="SUPFAM" id="SSF54285">
    <property type="entry name" value="MoaD/ThiS"/>
    <property type="match status" value="1"/>
</dbReference>
<accession>A0AAP4BT04</accession>
<dbReference type="InterPro" id="IPR012675">
    <property type="entry name" value="Beta-grasp_dom_sf"/>
</dbReference>
<dbReference type="InterPro" id="IPR016155">
    <property type="entry name" value="Mopterin_synth/thiamin_S_b"/>
</dbReference>
<dbReference type="EMBL" id="JASNVH010000002">
    <property type="protein sequence ID" value="MDK4306246.1"/>
    <property type="molecule type" value="Genomic_DNA"/>
</dbReference>
<gene>
    <name evidence="1" type="ORF">QPX42_01555</name>
</gene>
<dbReference type="Pfam" id="PF02597">
    <property type="entry name" value="ThiS"/>
    <property type="match status" value="1"/>
</dbReference>
<dbReference type="Proteomes" id="UP001224412">
    <property type="component" value="Unassembled WGS sequence"/>
</dbReference>
<evidence type="ECO:0000313" key="1">
    <source>
        <dbReference type="EMBL" id="MDK4306246.1"/>
    </source>
</evidence>
<dbReference type="RefSeq" id="WP_126856013.1">
    <property type="nucleotide sequence ID" value="NZ_JASNUC010000003.1"/>
</dbReference>
<dbReference type="CDD" id="cd17040">
    <property type="entry name" value="Ubl_MoaD_like"/>
    <property type="match status" value="1"/>
</dbReference>
<name>A0AAP4BT04_9CORY</name>
<sequence length="87" mass="9081">MLSIHYFSAARAAAGTAEEVITVTNHETLGELLDSRTQLHTGTTDSGMSLADIFPRCSFLVDGASATRSTSLAGVQRIDVLPPFAGG</sequence>